<feature type="compositionally biased region" description="Basic and acidic residues" evidence="2">
    <location>
        <begin position="130"/>
        <end position="146"/>
    </location>
</feature>
<feature type="region of interest" description="Disordered" evidence="2">
    <location>
        <begin position="121"/>
        <end position="162"/>
    </location>
</feature>
<comment type="caution">
    <text evidence="4">The sequence shown here is derived from an EMBL/GenBank/DDBJ whole genome shotgun (WGS) entry which is preliminary data.</text>
</comment>
<gene>
    <name evidence="4" type="ORF">BXY75_1997</name>
</gene>
<evidence type="ECO:0000313" key="5">
    <source>
        <dbReference type="Proteomes" id="UP000271339"/>
    </source>
</evidence>
<feature type="chain" id="PRO_5018002550" description="Colicin import membrane protein" evidence="3">
    <location>
        <begin position="25"/>
        <end position="270"/>
    </location>
</feature>
<reference evidence="4 5" key="1">
    <citation type="submission" date="2018-10" db="EMBL/GenBank/DDBJ databases">
        <title>Genomic Encyclopedia of Archaeal and Bacterial Type Strains, Phase II (KMG-II): from individual species to whole genera.</title>
        <authorList>
            <person name="Goeker M."/>
        </authorList>
    </citation>
    <scope>NUCLEOTIDE SEQUENCE [LARGE SCALE GENOMIC DNA]</scope>
    <source>
        <strain evidence="4 5">DSM 23424</strain>
    </source>
</reference>
<proteinExistence type="predicted"/>
<keyword evidence="3" id="KW-0732">Signal</keyword>
<feature type="signal peptide" evidence="3">
    <location>
        <begin position="1"/>
        <end position="24"/>
    </location>
</feature>
<evidence type="ECO:0000256" key="1">
    <source>
        <dbReference type="SAM" id="Coils"/>
    </source>
</evidence>
<evidence type="ECO:0008006" key="6">
    <source>
        <dbReference type="Google" id="ProtNLM"/>
    </source>
</evidence>
<feature type="coiled-coil region" evidence="1">
    <location>
        <begin position="228"/>
        <end position="262"/>
    </location>
</feature>
<protein>
    <recommendedName>
        <fullName evidence="6">Colicin import membrane protein</fullName>
    </recommendedName>
</protein>
<dbReference type="EMBL" id="REFC01000013">
    <property type="protein sequence ID" value="RMA58623.1"/>
    <property type="molecule type" value="Genomic_DNA"/>
</dbReference>
<sequence>MKNIKKNVYALFVLLMMGSFVVNSQNDADRKTQDTREVLTNKTKVKKEQTKEELKEIEAAAKQQKSDAKHQVSGIENEIDHLKMKIKNTTDPKEKAALENEIKQMQAGKKNVKSTVKEAIKDQKNNAGHEVIEASEDKRKELKENASSETAKIKKNANDKVKKEVPADLKWQEYRVEKTADAKELIKVKKEELSDRGAYIERSKTQIAAAKKGLQARIDAGSITPEQVSMYKTRIANAEKRLNDYENNVEDSKKKLDVYSNQVSDMDVKN</sequence>
<keyword evidence="1" id="KW-0175">Coiled coil</keyword>
<dbReference type="RefSeq" id="WP_121907569.1">
    <property type="nucleotide sequence ID" value="NZ_REFC01000013.1"/>
</dbReference>
<organism evidence="4 5">
    <name type="scientific">Ulvibacter antarcticus</name>
    <dbReference type="NCBI Taxonomy" id="442714"/>
    <lineage>
        <taxon>Bacteria</taxon>
        <taxon>Pseudomonadati</taxon>
        <taxon>Bacteroidota</taxon>
        <taxon>Flavobacteriia</taxon>
        <taxon>Flavobacteriales</taxon>
        <taxon>Flavobacteriaceae</taxon>
        <taxon>Ulvibacter</taxon>
    </lineage>
</organism>
<evidence type="ECO:0000313" key="4">
    <source>
        <dbReference type="EMBL" id="RMA58623.1"/>
    </source>
</evidence>
<keyword evidence="5" id="KW-1185">Reference proteome</keyword>
<evidence type="ECO:0000256" key="3">
    <source>
        <dbReference type="SAM" id="SignalP"/>
    </source>
</evidence>
<evidence type="ECO:0000256" key="2">
    <source>
        <dbReference type="SAM" id="MobiDB-lite"/>
    </source>
</evidence>
<name>A0A3L9YD19_9FLAO</name>
<dbReference type="AlphaFoldDB" id="A0A3L9YD19"/>
<accession>A0A3L9YD19</accession>
<dbReference type="Proteomes" id="UP000271339">
    <property type="component" value="Unassembled WGS sequence"/>
</dbReference>